<dbReference type="RefSeq" id="WP_107823533.1">
    <property type="nucleotide sequence ID" value="NZ_OY782574.1"/>
</dbReference>
<gene>
    <name evidence="1" type="ORF">C8N47_12155</name>
</gene>
<evidence type="ECO:0000313" key="2">
    <source>
        <dbReference type="Proteomes" id="UP000243525"/>
    </source>
</evidence>
<dbReference type="PANTHER" id="PTHR36456">
    <property type="entry name" value="UPF0232 PROTEIN SCO3875"/>
    <property type="match status" value="1"/>
</dbReference>
<name>A0A2T5BYE1_9BACT</name>
<organism evidence="1 2">
    <name type="scientific">Mangrovibacterium marinum</name>
    <dbReference type="NCBI Taxonomy" id="1639118"/>
    <lineage>
        <taxon>Bacteria</taxon>
        <taxon>Pseudomonadati</taxon>
        <taxon>Bacteroidota</taxon>
        <taxon>Bacteroidia</taxon>
        <taxon>Marinilabiliales</taxon>
        <taxon>Prolixibacteraceae</taxon>
        <taxon>Mangrovibacterium</taxon>
    </lineage>
</organism>
<proteinExistence type="predicted"/>
<accession>A0A2T5BYE1</accession>
<comment type="caution">
    <text evidence="1">The sequence shown here is derived from an EMBL/GenBank/DDBJ whole genome shotgun (WGS) entry which is preliminary data.</text>
</comment>
<keyword evidence="2" id="KW-1185">Reference proteome</keyword>
<dbReference type="InterPro" id="IPR007922">
    <property type="entry name" value="DciA-like"/>
</dbReference>
<protein>
    <submittedName>
        <fullName evidence="1">Uncharacterized protein DUF721</fullName>
    </submittedName>
</protein>
<dbReference type="AlphaFoldDB" id="A0A2T5BYE1"/>
<dbReference type="PANTHER" id="PTHR36456:SF1">
    <property type="entry name" value="UPF0232 PROTEIN SCO3875"/>
    <property type="match status" value="1"/>
</dbReference>
<dbReference type="Pfam" id="PF05258">
    <property type="entry name" value="DciA"/>
    <property type="match status" value="1"/>
</dbReference>
<sequence>MRKSNTEKISEVLKQYVEQNRLQSKLSEVDIVTSWERLMGKTVASYTEDIRITSGTLFIKLRSPILKNELIMMREQIKKHLNDEAGAEVIRQIVFQ</sequence>
<evidence type="ECO:0000313" key="1">
    <source>
        <dbReference type="EMBL" id="PTN06802.1"/>
    </source>
</evidence>
<reference evidence="1 2" key="1">
    <citation type="submission" date="2018-04" db="EMBL/GenBank/DDBJ databases">
        <title>Genomic Encyclopedia of Archaeal and Bacterial Type Strains, Phase II (KMG-II): from individual species to whole genera.</title>
        <authorList>
            <person name="Goeker M."/>
        </authorList>
    </citation>
    <scope>NUCLEOTIDE SEQUENCE [LARGE SCALE GENOMIC DNA]</scope>
    <source>
        <strain evidence="1 2">DSM 28823</strain>
    </source>
</reference>
<dbReference type="EMBL" id="QAAD01000021">
    <property type="protein sequence ID" value="PTN06802.1"/>
    <property type="molecule type" value="Genomic_DNA"/>
</dbReference>
<dbReference type="OrthoDB" id="9796545at2"/>
<dbReference type="Proteomes" id="UP000243525">
    <property type="component" value="Unassembled WGS sequence"/>
</dbReference>